<accession>A0AAN8RUT5</accession>
<dbReference type="Pfam" id="PF15364">
    <property type="entry name" value="PAXIP1_C"/>
    <property type="match status" value="1"/>
</dbReference>
<evidence type="ECO:0000313" key="3">
    <source>
        <dbReference type="EMBL" id="KAK6638137.1"/>
    </source>
</evidence>
<dbReference type="GO" id="GO:0033148">
    <property type="term" value="P:positive regulation of intracellular estrogen receptor signaling pathway"/>
    <property type="evidence" value="ECO:0007669"/>
    <property type="project" value="TreeGrafter"/>
</dbReference>
<dbReference type="GO" id="GO:1902808">
    <property type="term" value="P:positive regulation of cell cycle G1/S phase transition"/>
    <property type="evidence" value="ECO:0007669"/>
    <property type="project" value="TreeGrafter"/>
</dbReference>
<keyword evidence="4" id="KW-1185">Reference proteome</keyword>
<dbReference type="InterPro" id="IPR028213">
    <property type="entry name" value="PA1"/>
</dbReference>
<proteinExistence type="predicted"/>
<dbReference type="Proteomes" id="UP001359485">
    <property type="component" value="Unassembled WGS sequence"/>
</dbReference>
<comment type="caution">
    <text evidence="2">The sequence shown here is derived from an EMBL/GenBank/DDBJ whole genome shotgun (WGS) entry which is preliminary data.</text>
</comment>
<name>A0AAN8RUT5_POLSC</name>
<reference evidence="2 5" key="1">
    <citation type="submission" date="2023-10" db="EMBL/GenBank/DDBJ databases">
        <title>Genomes of two closely related lineages of the louse Polyplax serrata with different host specificities.</title>
        <authorList>
            <person name="Martinu J."/>
            <person name="Tarabai H."/>
            <person name="Stefka J."/>
            <person name="Hypsa V."/>
        </authorList>
    </citation>
    <scope>NUCLEOTIDE SEQUENCE [LARGE SCALE GENOMIC DNA]</scope>
    <source>
        <strain evidence="3">98ZLc_SE</strain>
        <strain evidence="2">HR10_N</strain>
    </source>
</reference>
<dbReference type="PANTHER" id="PTHR28467:SF1">
    <property type="entry name" value="PAXIP1-ASSOCIATED GLUTAMATE-RICH PROTEIN 1"/>
    <property type="match status" value="1"/>
</dbReference>
<evidence type="ECO:0000256" key="1">
    <source>
        <dbReference type="SAM" id="MobiDB-lite"/>
    </source>
</evidence>
<protein>
    <recommendedName>
        <fullName evidence="6">PAXIP1-associated glutamate-rich protein 1</fullName>
    </recommendedName>
</protein>
<dbReference type="GO" id="GO:0030331">
    <property type="term" value="F:nuclear estrogen receptor binding"/>
    <property type="evidence" value="ECO:0007669"/>
    <property type="project" value="TreeGrafter"/>
</dbReference>
<dbReference type="EMBL" id="JAWJWF010000002">
    <property type="protein sequence ID" value="KAK6638137.1"/>
    <property type="molecule type" value="Genomic_DNA"/>
</dbReference>
<gene>
    <name evidence="2" type="ORF">RUM43_005613</name>
    <name evidence="3" type="ORF">RUM44_008562</name>
</gene>
<dbReference type="EMBL" id="JAWJWE010000037">
    <property type="protein sequence ID" value="KAK6625316.1"/>
    <property type="molecule type" value="Genomic_DNA"/>
</dbReference>
<organism evidence="2 5">
    <name type="scientific">Polyplax serrata</name>
    <name type="common">Common mouse louse</name>
    <dbReference type="NCBI Taxonomy" id="468196"/>
    <lineage>
        <taxon>Eukaryota</taxon>
        <taxon>Metazoa</taxon>
        <taxon>Ecdysozoa</taxon>
        <taxon>Arthropoda</taxon>
        <taxon>Hexapoda</taxon>
        <taxon>Insecta</taxon>
        <taxon>Pterygota</taxon>
        <taxon>Neoptera</taxon>
        <taxon>Paraneoptera</taxon>
        <taxon>Psocodea</taxon>
        <taxon>Troctomorpha</taxon>
        <taxon>Phthiraptera</taxon>
        <taxon>Anoplura</taxon>
        <taxon>Polyplacidae</taxon>
        <taxon>Polyplax</taxon>
    </lineage>
</organism>
<sequence>MSEGEKRAAEDDWNVECSDDEKYEIKSKWHTVDDMLIPPAEDIASLHEVLCSDRLIALEWQCFGRRPPTPEPGQVVQQEINIKTEDKNDDFFDFDMDDMSSSQPKLPVRRREGELKGGARKKTTSFDGIISNMKRHWKLDNEPQS</sequence>
<feature type="region of interest" description="Disordered" evidence="1">
    <location>
        <begin position="98"/>
        <end position="125"/>
    </location>
</feature>
<dbReference type="AlphaFoldDB" id="A0AAN8RUT5"/>
<dbReference type="Proteomes" id="UP001372834">
    <property type="component" value="Unassembled WGS sequence"/>
</dbReference>
<evidence type="ECO:0008006" key="6">
    <source>
        <dbReference type="Google" id="ProtNLM"/>
    </source>
</evidence>
<evidence type="ECO:0000313" key="2">
    <source>
        <dbReference type="EMBL" id="KAK6625316.1"/>
    </source>
</evidence>
<dbReference type="GO" id="GO:0044666">
    <property type="term" value="C:MLL3/4 complex"/>
    <property type="evidence" value="ECO:0007669"/>
    <property type="project" value="TreeGrafter"/>
</dbReference>
<evidence type="ECO:0000313" key="4">
    <source>
        <dbReference type="Proteomes" id="UP001359485"/>
    </source>
</evidence>
<dbReference type="PANTHER" id="PTHR28467">
    <property type="entry name" value="PAXIP1-ASSOCIATED GLUTAMATE-RICH PROTEIN 1"/>
    <property type="match status" value="1"/>
</dbReference>
<evidence type="ECO:0000313" key="5">
    <source>
        <dbReference type="Proteomes" id="UP001372834"/>
    </source>
</evidence>